<accession>A0ABZ1CH94</accession>
<proteinExistence type="predicted"/>
<dbReference type="EMBL" id="CP141769">
    <property type="protein sequence ID" value="WRS38465.1"/>
    <property type="molecule type" value="Genomic_DNA"/>
</dbReference>
<name>A0ABZ1CH94_9PROT</name>
<dbReference type="Pfam" id="PF08909">
    <property type="entry name" value="DUF1854"/>
    <property type="match status" value="1"/>
</dbReference>
<evidence type="ECO:0000313" key="3">
    <source>
        <dbReference type="Proteomes" id="UP001334732"/>
    </source>
</evidence>
<feature type="domain" description="DUF1854" evidence="1">
    <location>
        <begin position="25"/>
        <end position="152"/>
    </location>
</feature>
<evidence type="ECO:0000259" key="1">
    <source>
        <dbReference type="Pfam" id="PF08909"/>
    </source>
</evidence>
<dbReference type="Proteomes" id="UP001334732">
    <property type="component" value="Chromosome"/>
</dbReference>
<sequence length="153" mass="17180">MTPIELTRDAHGRLQLTTADGGVHAVVPVRAFPIAAPDEGIALVGGDGHELAWIERLANLPDATRRLVEEELASREFIPEIRRLRQVSTFALPSTWEVETDRGDTRFVLKGEEDIRRLGATTLLIGDSHGVQYLVRDLTRLDKTSRRLLDRFM</sequence>
<dbReference type="RefSeq" id="WP_324778996.1">
    <property type="nucleotide sequence ID" value="NZ_CP141769.1"/>
</dbReference>
<reference evidence="2 3" key="1">
    <citation type="submission" date="2023-12" db="EMBL/GenBank/DDBJ databases">
        <title>Thiobacillus sedimentum sp. nov., a chemolithoautotrophic sulfur-oxidizing bacterium isolated from freshwater sediment.</title>
        <authorList>
            <person name="Luo J."/>
            <person name="Dai C."/>
        </authorList>
    </citation>
    <scope>NUCLEOTIDE SEQUENCE [LARGE SCALE GENOMIC DNA]</scope>
    <source>
        <strain evidence="2 3">SCUT-2</strain>
    </source>
</reference>
<evidence type="ECO:0000313" key="2">
    <source>
        <dbReference type="EMBL" id="WRS38465.1"/>
    </source>
</evidence>
<gene>
    <name evidence="2" type="ORF">VA613_10665</name>
</gene>
<dbReference type="InterPro" id="IPR015005">
    <property type="entry name" value="DUF1854"/>
</dbReference>
<keyword evidence="3" id="KW-1185">Reference proteome</keyword>
<organism evidence="2 3">
    <name type="scientific">Thiobacillus sedimenti</name>
    <dbReference type="NCBI Taxonomy" id="3110231"/>
    <lineage>
        <taxon>Bacteria</taxon>
        <taxon>Pseudomonadati</taxon>
        <taxon>Pseudomonadota</taxon>
        <taxon>Betaproteobacteria</taxon>
        <taxon>Nitrosomonadales</taxon>
        <taxon>Thiobacillaceae</taxon>
        <taxon>Thiobacillus</taxon>
    </lineage>
</organism>
<protein>
    <submittedName>
        <fullName evidence="2">DUF1854 domain-containing protein</fullName>
    </submittedName>
</protein>